<comment type="caution">
    <text evidence="3">The sequence shown here is derived from an EMBL/GenBank/DDBJ whole genome shotgun (WGS) entry which is preliminary data.</text>
</comment>
<dbReference type="AlphaFoldDB" id="A0A8H7PVX5"/>
<reference evidence="3" key="1">
    <citation type="submission" date="2020-12" db="EMBL/GenBank/DDBJ databases">
        <title>Metabolic potential, ecology and presence of endohyphal bacteria is reflected in genomic diversity of Mucoromycotina.</title>
        <authorList>
            <person name="Muszewska A."/>
            <person name="Okrasinska A."/>
            <person name="Steczkiewicz K."/>
            <person name="Drgas O."/>
            <person name="Orlowska M."/>
            <person name="Perlinska-Lenart U."/>
            <person name="Aleksandrzak-Piekarczyk T."/>
            <person name="Szatraj K."/>
            <person name="Zielenkiewicz U."/>
            <person name="Pilsyk S."/>
            <person name="Malc E."/>
            <person name="Mieczkowski P."/>
            <person name="Kruszewska J.S."/>
            <person name="Biernat P."/>
            <person name="Pawlowska J."/>
        </authorList>
    </citation>
    <scope>NUCLEOTIDE SEQUENCE</scope>
    <source>
        <strain evidence="3">WA0000067209</strain>
    </source>
</reference>
<protein>
    <submittedName>
        <fullName evidence="3">Uncharacterized protein</fullName>
    </submittedName>
</protein>
<dbReference type="Proteomes" id="UP000654370">
    <property type="component" value="Unassembled WGS sequence"/>
</dbReference>
<gene>
    <name evidence="3" type="ORF">INT43_008444</name>
</gene>
<keyword evidence="2" id="KW-0812">Transmembrane</keyword>
<feature type="transmembrane region" description="Helical" evidence="2">
    <location>
        <begin position="72"/>
        <end position="93"/>
    </location>
</feature>
<dbReference type="Gene3D" id="2.80.10.50">
    <property type="match status" value="1"/>
</dbReference>
<keyword evidence="4" id="KW-1185">Reference proteome</keyword>
<accession>A0A8H7PVX5</accession>
<name>A0A8H7PVX5_MORIS</name>
<evidence type="ECO:0000313" key="3">
    <source>
        <dbReference type="EMBL" id="KAG2180865.1"/>
    </source>
</evidence>
<sequence>MQKPDAFLEAEAEPEYEPMKPDTKDQDDKLQIYPPLPDHKQEMRNQIESNTSSAKQTSRQPSFFKRLSKRTVIIAVIILCIIIFVAAFVPAFLKTHQNHNDSSSNNSILPVNNSVYTIQIANGRAGCNQYLSVSTCQIGNNIQMWSNDDGSGRQHFTFQLVPNKTNVYNIFPNGRSGCDDYLSSASCGFNYVDVWGADDGSGRQQWTALPIPNTTNQFNFLIENGRNGCNDYLSTADCTNSSNLVDLFGVDDGSGRQRWNLTLITQ</sequence>
<feature type="compositionally biased region" description="Basic and acidic residues" evidence="1">
    <location>
        <begin position="17"/>
        <end position="30"/>
    </location>
</feature>
<feature type="region of interest" description="Disordered" evidence="1">
    <location>
        <begin position="1"/>
        <end position="60"/>
    </location>
</feature>
<dbReference type="OrthoDB" id="5358475at2759"/>
<keyword evidence="2" id="KW-1133">Transmembrane helix</keyword>
<keyword evidence="2" id="KW-0472">Membrane</keyword>
<dbReference type="EMBL" id="JAEPQZ010000005">
    <property type="protein sequence ID" value="KAG2180865.1"/>
    <property type="molecule type" value="Genomic_DNA"/>
</dbReference>
<feature type="compositionally biased region" description="Polar residues" evidence="1">
    <location>
        <begin position="46"/>
        <end position="60"/>
    </location>
</feature>
<evidence type="ECO:0000256" key="2">
    <source>
        <dbReference type="SAM" id="Phobius"/>
    </source>
</evidence>
<organism evidence="3 4">
    <name type="scientific">Mortierella isabellina</name>
    <name type="common">Filamentous fungus</name>
    <name type="synonym">Umbelopsis isabellina</name>
    <dbReference type="NCBI Taxonomy" id="91625"/>
    <lineage>
        <taxon>Eukaryota</taxon>
        <taxon>Fungi</taxon>
        <taxon>Fungi incertae sedis</taxon>
        <taxon>Mucoromycota</taxon>
        <taxon>Mucoromycotina</taxon>
        <taxon>Umbelopsidomycetes</taxon>
        <taxon>Umbelopsidales</taxon>
        <taxon>Umbelopsidaceae</taxon>
        <taxon>Umbelopsis</taxon>
    </lineage>
</organism>
<evidence type="ECO:0000313" key="4">
    <source>
        <dbReference type="Proteomes" id="UP000654370"/>
    </source>
</evidence>
<proteinExistence type="predicted"/>
<evidence type="ECO:0000256" key="1">
    <source>
        <dbReference type="SAM" id="MobiDB-lite"/>
    </source>
</evidence>